<organism evidence="1 2">
    <name type="scientific">Rangifer tarandus platyrhynchus</name>
    <name type="common">Svalbard reindeer</name>
    <dbReference type="NCBI Taxonomy" id="3082113"/>
    <lineage>
        <taxon>Eukaryota</taxon>
        <taxon>Metazoa</taxon>
        <taxon>Chordata</taxon>
        <taxon>Craniata</taxon>
        <taxon>Vertebrata</taxon>
        <taxon>Euteleostomi</taxon>
        <taxon>Mammalia</taxon>
        <taxon>Eutheria</taxon>
        <taxon>Laurasiatheria</taxon>
        <taxon>Artiodactyla</taxon>
        <taxon>Ruminantia</taxon>
        <taxon>Pecora</taxon>
        <taxon>Cervidae</taxon>
        <taxon>Odocoileinae</taxon>
        <taxon>Rangifer</taxon>
    </lineage>
</organism>
<evidence type="ECO:0000313" key="1">
    <source>
        <dbReference type="EMBL" id="CAI9705350.1"/>
    </source>
</evidence>
<sequence>MLGAEETLLVFAERRNKGLNGPPAAHPDQDRHPFLSAFMLFALTKGEAVTGESPWGHGSLPPSGSPRERGRLNSKPAKQQPRSSAAGRPPRPGAAAATRGSRAFLRPGSAFRLPRRGARPDSPGLERGLPASAPHAGRGPCGPPHPPRRAAPADSKWLLEPAESPRVPEPGPCDPGFPDPQLVLRCPHGSACKPSLVPASQAGQDAAAAPRLQSPGPSLGLLRLPAAGRQLQAAGAKQEPARRAPEAGRKKANLKPARRSQPRPRSAQPGAAGTGAPPARARAPTRIPGAPGAQLPARPLRCPGPAAVRVRSPAPRIRGQCTPRHGPEWGEAAGRRGCALAGPGRGRAASFPGLSAGPAGTAPPESQPSPSSSREPKHSSLGEHTGRQTVNNQQDSTCVLGLVIHRLPRRLGREGSYKVIEAKGQREGRGQIKEEGRNTGHVDVCSLLVGGRSPEDKQRSEKHVKGASGGKGQALQGEGGCGSCSPRMAGTVLGVGAGVFLLALLWVSVLVLCVLLSRASGVARFSVIFAFLGALIITTILLLFPRASEVPAPEAEMKIIDAFFIGRYVLLAFLTAVFLGSLFLVLIHHILEPIYAKPLRSS</sequence>
<evidence type="ECO:0000313" key="2">
    <source>
        <dbReference type="Proteomes" id="UP001162501"/>
    </source>
</evidence>
<dbReference type="Proteomes" id="UP001162501">
    <property type="component" value="Chromosome 28"/>
</dbReference>
<accession>A0ACB0EX97</accession>
<proteinExistence type="predicted"/>
<protein>
    <submittedName>
        <fullName evidence="1">Uncharacterized protein</fullName>
    </submittedName>
</protein>
<name>A0ACB0EX97_RANTA</name>
<reference evidence="1" key="1">
    <citation type="submission" date="2023-05" db="EMBL/GenBank/DDBJ databases">
        <authorList>
            <consortium name="ELIXIR-Norway"/>
        </authorList>
    </citation>
    <scope>NUCLEOTIDE SEQUENCE</scope>
</reference>
<dbReference type="EMBL" id="OX596112">
    <property type="protein sequence ID" value="CAI9705350.1"/>
    <property type="molecule type" value="Genomic_DNA"/>
</dbReference>
<gene>
    <name evidence="1" type="ORF">MRATA1EN3_LOCUS16563</name>
</gene>